<dbReference type="GO" id="GO:0006508">
    <property type="term" value="P:proteolysis"/>
    <property type="evidence" value="ECO:0007669"/>
    <property type="project" value="InterPro"/>
</dbReference>
<evidence type="ECO:0000313" key="2">
    <source>
        <dbReference type="EMBL" id="PIQ89128.1"/>
    </source>
</evidence>
<keyword evidence="2" id="KW-0378">Hydrolase</keyword>
<proteinExistence type="predicted"/>
<sequence>MRKYMFALLIFFLAVFFSTFGWRLWVLTPAKKSPVNNRLANQLKEHVYNLSFEIGERSMFNYENLDKAAGYIESKFSAYGYDVELQHYRPLDKEARNIIAVKKGSLDTADTGGVIIVAAHYDSCFNPGADDNASGVAVLLELAKFLADKKVKNDIRFIAFVNEEPPFFKTERMGSRVYVKGMKRSKENVKAALILESVGYFSDKYFSQKYPPGLGMFYPNRADFIGVIGNFSSRALARKVTSGIAAFTDFGVECFIGFAAIPGVDFSDNWAFWKEGYPAVMVTDTAFYRNSNYHKSSDTYEKLNYERMAQIVEGISAVALYFGNL</sequence>
<comment type="caution">
    <text evidence="2">The sequence shown here is derived from an EMBL/GenBank/DDBJ whole genome shotgun (WGS) entry which is preliminary data.</text>
</comment>
<dbReference type="Pfam" id="PF04389">
    <property type="entry name" value="Peptidase_M28"/>
    <property type="match status" value="1"/>
</dbReference>
<dbReference type="Gene3D" id="3.40.630.10">
    <property type="entry name" value="Zn peptidases"/>
    <property type="match status" value="1"/>
</dbReference>
<keyword evidence="2" id="KW-0645">Protease</keyword>
<keyword evidence="2" id="KW-0031">Aminopeptidase</keyword>
<gene>
    <name evidence="2" type="ORF">COV72_04875</name>
</gene>
<organism evidence="2 3">
    <name type="scientific">Candidatus Ghiorseimicrobium undicola</name>
    <dbReference type="NCBI Taxonomy" id="1974746"/>
    <lineage>
        <taxon>Bacteria</taxon>
        <taxon>Pseudomonadati</taxon>
        <taxon>Candidatus Omnitrophota</taxon>
        <taxon>Candidatus Ghiorseimicrobium</taxon>
    </lineage>
</organism>
<dbReference type="InterPro" id="IPR045175">
    <property type="entry name" value="M28_fam"/>
</dbReference>
<dbReference type="AlphaFoldDB" id="A0A2H0LXJ3"/>
<dbReference type="GO" id="GO:0004177">
    <property type="term" value="F:aminopeptidase activity"/>
    <property type="evidence" value="ECO:0007669"/>
    <property type="project" value="UniProtKB-KW"/>
</dbReference>
<dbReference type="GO" id="GO:0008235">
    <property type="term" value="F:metalloexopeptidase activity"/>
    <property type="evidence" value="ECO:0007669"/>
    <property type="project" value="InterPro"/>
</dbReference>
<accession>A0A2H0LXJ3</accession>
<dbReference type="Proteomes" id="UP000229641">
    <property type="component" value="Unassembled WGS sequence"/>
</dbReference>
<feature type="domain" description="Peptidase M28" evidence="1">
    <location>
        <begin position="98"/>
        <end position="318"/>
    </location>
</feature>
<dbReference type="PANTHER" id="PTHR12147">
    <property type="entry name" value="METALLOPEPTIDASE M28 FAMILY MEMBER"/>
    <property type="match status" value="1"/>
</dbReference>
<reference evidence="2 3" key="1">
    <citation type="submission" date="2017-09" db="EMBL/GenBank/DDBJ databases">
        <title>Depth-based differentiation of microbial function through sediment-hosted aquifers and enrichment of novel symbionts in the deep terrestrial subsurface.</title>
        <authorList>
            <person name="Probst A.J."/>
            <person name="Ladd B."/>
            <person name="Jarett J.K."/>
            <person name="Geller-Mcgrath D.E."/>
            <person name="Sieber C.M."/>
            <person name="Emerson J.B."/>
            <person name="Anantharaman K."/>
            <person name="Thomas B.C."/>
            <person name="Malmstrom R."/>
            <person name="Stieglmeier M."/>
            <person name="Klingl A."/>
            <person name="Woyke T."/>
            <person name="Ryan C.M."/>
            <person name="Banfield J.F."/>
        </authorList>
    </citation>
    <scope>NUCLEOTIDE SEQUENCE [LARGE SCALE GENOMIC DNA]</scope>
    <source>
        <strain evidence="2">CG11_big_fil_rev_8_21_14_0_20_42_13</strain>
    </source>
</reference>
<dbReference type="InterPro" id="IPR007484">
    <property type="entry name" value="Peptidase_M28"/>
</dbReference>
<dbReference type="SUPFAM" id="SSF53187">
    <property type="entry name" value="Zn-dependent exopeptidases"/>
    <property type="match status" value="1"/>
</dbReference>
<protein>
    <submittedName>
        <fullName evidence="2">Aminopeptidase</fullName>
    </submittedName>
</protein>
<dbReference type="PANTHER" id="PTHR12147:SF26">
    <property type="entry name" value="PEPTIDASE M28 DOMAIN-CONTAINING PROTEIN"/>
    <property type="match status" value="1"/>
</dbReference>
<evidence type="ECO:0000313" key="3">
    <source>
        <dbReference type="Proteomes" id="UP000229641"/>
    </source>
</evidence>
<evidence type="ECO:0000259" key="1">
    <source>
        <dbReference type="Pfam" id="PF04389"/>
    </source>
</evidence>
<name>A0A2H0LXJ3_9BACT</name>
<dbReference type="EMBL" id="PCWA01000073">
    <property type="protein sequence ID" value="PIQ89128.1"/>
    <property type="molecule type" value="Genomic_DNA"/>
</dbReference>